<dbReference type="AlphaFoldDB" id="Q47UP1"/>
<name>Q47UP1_COLP3</name>
<dbReference type="KEGG" id="cps:CPS_4842"/>
<evidence type="ECO:0000313" key="1">
    <source>
        <dbReference type="EMBL" id="AAZ27319.1"/>
    </source>
</evidence>
<gene>
    <name evidence="1" type="primary">ilvL</name>
    <name evidence="1" type="ordered locus">CPS_4842</name>
</gene>
<dbReference type="STRING" id="167879.CPS_4842"/>
<sequence>MHIFNSIIINLLVVVILKSSRGFC</sequence>
<organism evidence="1 2">
    <name type="scientific">Colwellia psychrerythraea (strain 34H / ATCC BAA-681)</name>
    <name type="common">Vibrio psychroerythus</name>
    <dbReference type="NCBI Taxonomy" id="167879"/>
    <lineage>
        <taxon>Bacteria</taxon>
        <taxon>Pseudomonadati</taxon>
        <taxon>Pseudomonadota</taxon>
        <taxon>Gammaproteobacteria</taxon>
        <taxon>Alteromonadales</taxon>
        <taxon>Colwelliaceae</taxon>
        <taxon>Colwellia</taxon>
    </lineage>
</organism>
<dbReference type="Proteomes" id="UP000000547">
    <property type="component" value="Chromosome"/>
</dbReference>
<dbReference type="HOGENOM" id="CLU_3420902_0_0_6"/>
<proteinExistence type="predicted"/>
<evidence type="ECO:0000313" key="2">
    <source>
        <dbReference type="Proteomes" id="UP000000547"/>
    </source>
</evidence>
<accession>Q47UP1</accession>
<reference evidence="1" key="1">
    <citation type="journal article" date="2005" name="Proc. Natl. Acad. Sci. U.S.A.">
        <title>The psychrophilic lifestyle as revealed by the genome sequence of Colwellia psychrerythraea 34H through genomic and proteomic analyses.</title>
        <authorList>
            <person name="Methe B.A."/>
            <person name="Nelson K.E."/>
            <person name="Deming J.W."/>
            <person name="Momen B."/>
            <person name="Melamud E."/>
            <person name="Zhang X."/>
            <person name="Moult J."/>
            <person name="Madupu R."/>
            <person name="Nelson W.C."/>
            <person name="Dodson R.J."/>
            <person name="Brinkac L.M."/>
            <person name="Daugherty S.C."/>
            <person name="Durkin A.S."/>
            <person name="DeBoy R.T."/>
            <person name="Kolonay J.F."/>
            <person name="Sullivan S.A."/>
            <person name="Zhou L."/>
            <person name="Davidsen T.M."/>
            <person name="Wu M."/>
            <person name="Huston A.L."/>
            <person name="Lewis M."/>
            <person name="Weaver B."/>
            <person name="Weidman J.F."/>
            <person name="Khouri H."/>
            <person name="Utterback T.R."/>
            <person name="Feldblyum T.V."/>
            <person name="Fraser C.M."/>
        </authorList>
    </citation>
    <scope>NUCLEOTIDE SEQUENCE [LARGE SCALE GENOMIC DNA]</scope>
    <source>
        <strain evidence="1">34H</strain>
    </source>
</reference>
<protein>
    <submittedName>
        <fullName evidence="1">IlvGMEDA operon leader peptide</fullName>
    </submittedName>
</protein>
<dbReference type="EMBL" id="CP000083">
    <property type="protein sequence ID" value="AAZ27319.1"/>
    <property type="molecule type" value="Genomic_DNA"/>
</dbReference>